<keyword evidence="3" id="KW-1185">Reference proteome</keyword>
<protein>
    <submittedName>
        <fullName evidence="2">Gamma carbonic anhydrase family protein</fullName>
    </submittedName>
</protein>
<feature type="compositionally biased region" description="Pro residues" evidence="1">
    <location>
        <begin position="188"/>
        <end position="197"/>
    </location>
</feature>
<evidence type="ECO:0000313" key="3">
    <source>
        <dbReference type="Proteomes" id="UP000760480"/>
    </source>
</evidence>
<dbReference type="PANTHER" id="PTHR13061">
    <property type="entry name" value="DYNACTIN SUBUNIT P25"/>
    <property type="match status" value="1"/>
</dbReference>
<feature type="compositionally biased region" description="Basic residues" evidence="1">
    <location>
        <begin position="198"/>
        <end position="211"/>
    </location>
</feature>
<gene>
    <name evidence="2" type="ORF">E4P82_04610</name>
</gene>
<sequence>MAIRPFEQHTPQIHATVYVDDTALVIGDVEIGEDSSIWPMSVIRGDIQRIRIGARTSIQDGSVIHVTHDSRFCPGGQPTLIGNDVTVGHKVILHACTIEDYCLIGMGSIIMDKAVVRSRVTIGAGSVVPPGKVLESGFLYVGSPVKQVRPLNERELEFLEYSAQNYRRLRERHLQTIGADNAAASAPAPSPKPPRPAPKARTRRPAPPKRG</sequence>
<organism evidence="2 3">
    <name type="scientific">Candidatus Competibacter phosphatis</name>
    <dbReference type="NCBI Taxonomy" id="221280"/>
    <lineage>
        <taxon>Bacteria</taxon>
        <taxon>Pseudomonadati</taxon>
        <taxon>Pseudomonadota</taxon>
        <taxon>Gammaproteobacteria</taxon>
        <taxon>Candidatus Competibacteraceae</taxon>
        <taxon>Candidatus Competibacter</taxon>
    </lineage>
</organism>
<dbReference type="PANTHER" id="PTHR13061:SF56">
    <property type="entry name" value="PROTEIN YRDA"/>
    <property type="match status" value="1"/>
</dbReference>
<dbReference type="InterPro" id="IPR047324">
    <property type="entry name" value="LbH_gamma_CA-like"/>
</dbReference>
<dbReference type="InterPro" id="IPR011004">
    <property type="entry name" value="Trimer_LpxA-like_sf"/>
</dbReference>
<dbReference type="CDD" id="cd04645">
    <property type="entry name" value="LbH_gamma_CA_like"/>
    <property type="match status" value="1"/>
</dbReference>
<dbReference type="Proteomes" id="UP000760480">
    <property type="component" value="Unassembled WGS sequence"/>
</dbReference>
<dbReference type="SUPFAM" id="SSF51161">
    <property type="entry name" value="Trimeric LpxA-like enzymes"/>
    <property type="match status" value="1"/>
</dbReference>
<dbReference type="InterPro" id="IPR050484">
    <property type="entry name" value="Transf_Hexapept/Carb_Anhydrase"/>
</dbReference>
<reference evidence="2 3" key="1">
    <citation type="submission" date="2019-03" db="EMBL/GenBank/DDBJ databases">
        <title>Metabolic reconstructions from genomes of highly enriched 'Candidatus Accumulibacter' and 'Candidatus Competibacter' bioreactor populations.</title>
        <authorList>
            <person name="Annavajhala M.K."/>
            <person name="Welles L."/>
            <person name="Abbas B."/>
            <person name="Sorokin D."/>
            <person name="Park H."/>
            <person name="Van Loosdrecht M."/>
            <person name="Chandran K."/>
        </authorList>
    </citation>
    <scope>NUCLEOTIDE SEQUENCE [LARGE SCALE GENOMIC DNA]</scope>
    <source>
        <strain evidence="2 3">SBR_G</strain>
    </source>
</reference>
<accession>A0ABX1TID9</accession>
<evidence type="ECO:0000256" key="1">
    <source>
        <dbReference type="SAM" id="MobiDB-lite"/>
    </source>
</evidence>
<comment type="caution">
    <text evidence="2">The sequence shown here is derived from an EMBL/GenBank/DDBJ whole genome shotgun (WGS) entry which is preliminary data.</text>
</comment>
<name>A0ABX1TID9_9GAMM</name>
<dbReference type="Gene3D" id="2.160.10.10">
    <property type="entry name" value="Hexapeptide repeat proteins"/>
    <property type="match status" value="1"/>
</dbReference>
<dbReference type="EMBL" id="SPMZ01000013">
    <property type="protein sequence ID" value="NMQ18541.1"/>
    <property type="molecule type" value="Genomic_DNA"/>
</dbReference>
<evidence type="ECO:0000313" key="2">
    <source>
        <dbReference type="EMBL" id="NMQ18541.1"/>
    </source>
</evidence>
<proteinExistence type="predicted"/>
<feature type="region of interest" description="Disordered" evidence="1">
    <location>
        <begin position="177"/>
        <end position="211"/>
    </location>
</feature>